<name>A0A0G0JHM1_9BACT</name>
<comment type="caution">
    <text evidence="6">The sequence shown here is derived from an EMBL/GenBank/DDBJ whole genome shotgun (WGS) entry which is preliminary data.</text>
</comment>
<dbReference type="InterPro" id="IPR004843">
    <property type="entry name" value="Calcineurin-like_PHP"/>
</dbReference>
<evidence type="ECO:0000256" key="3">
    <source>
        <dbReference type="ARBA" id="ARBA00023004"/>
    </source>
</evidence>
<dbReference type="Gene3D" id="3.60.21.10">
    <property type="match status" value="1"/>
</dbReference>
<gene>
    <name evidence="6" type="ORF">US54_C0074G0010</name>
</gene>
<evidence type="ECO:0000256" key="2">
    <source>
        <dbReference type="ARBA" id="ARBA00022801"/>
    </source>
</evidence>
<dbReference type="EMBL" id="LBTJ01000074">
    <property type="protein sequence ID" value="KKQ36284.1"/>
    <property type="molecule type" value="Genomic_DNA"/>
</dbReference>
<dbReference type="Pfam" id="PF00149">
    <property type="entry name" value="Metallophos"/>
    <property type="match status" value="1"/>
</dbReference>
<reference evidence="6 7" key="1">
    <citation type="journal article" date="2015" name="Nature">
        <title>rRNA introns, odd ribosomes, and small enigmatic genomes across a large radiation of phyla.</title>
        <authorList>
            <person name="Brown C.T."/>
            <person name="Hug L.A."/>
            <person name="Thomas B.C."/>
            <person name="Sharon I."/>
            <person name="Castelle C.J."/>
            <person name="Singh A."/>
            <person name="Wilkins M.J."/>
            <person name="Williams K.H."/>
            <person name="Banfield J.F."/>
        </authorList>
    </citation>
    <scope>NUCLEOTIDE SEQUENCE [LARGE SCALE GENOMIC DNA]</scope>
</reference>
<organism evidence="6 7">
    <name type="scientific">Candidatus Roizmanbacteria bacterium GW2011_GWA2_37_7</name>
    <dbReference type="NCBI Taxonomy" id="1618481"/>
    <lineage>
        <taxon>Bacteria</taxon>
        <taxon>Candidatus Roizmaniibacteriota</taxon>
    </lineage>
</organism>
<sequence length="270" mass="31301">MKPIRFLHISDTHLGPDKYFIQHKVNTYEAFSQFLKAVKTLPFTPDFIVHTGDITADCYEEGYRLVASMIQDLKIPMYFVTGNHDTSKLIKSYLPMRHIQVLSEKLNCYRFSFGDNHFLTVDGRGHDEIDPHGVINTEQMDILKKELKAGKMLTLFIHFSPIPYDSTWFDQNMLLTNGQEFHELLVAHKRQIRGVFFGHIHRSTQIFQDGILYSGVGSTSIQFIVHPWQKMPIFESIGYGYFNIVTLEKNRITIKESSFGNGQEIFIQTK</sequence>
<dbReference type="GO" id="GO:0046872">
    <property type="term" value="F:metal ion binding"/>
    <property type="evidence" value="ECO:0007669"/>
    <property type="project" value="UniProtKB-KW"/>
</dbReference>
<dbReference type="Proteomes" id="UP000034471">
    <property type="component" value="Unassembled WGS sequence"/>
</dbReference>
<dbReference type="PANTHER" id="PTHR42988">
    <property type="entry name" value="PHOSPHOHYDROLASE"/>
    <property type="match status" value="1"/>
</dbReference>
<dbReference type="STRING" id="1618481.US54_C0074G0010"/>
<dbReference type="AlphaFoldDB" id="A0A0G0JHM1"/>
<dbReference type="SUPFAM" id="SSF56300">
    <property type="entry name" value="Metallo-dependent phosphatases"/>
    <property type="match status" value="1"/>
</dbReference>
<keyword evidence="3" id="KW-0408">Iron</keyword>
<comment type="similarity">
    <text evidence="4">Belongs to the cyclic nucleotide phosphodiesterase class-III family.</text>
</comment>
<feature type="domain" description="Calcineurin-like phosphoesterase" evidence="5">
    <location>
        <begin position="4"/>
        <end position="202"/>
    </location>
</feature>
<dbReference type="InterPro" id="IPR050884">
    <property type="entry name" value="CNP_phosphodiesterase-III"/>
</dbReference>
<dbReference type="GO" id="GO:0016787">
    <property type="term" value="F:hydrolase activity"/>
    <property type="evidence" value="ECO:0007669"/>
    <property type="project" value="UniProtKB-KW"/>
</dbReference>
<evidence type="ECO:0000259" key="5">
    <source>
        <dbReference type="Pfam" id="PF00149"/>
    </source>
</evidence>
<keyword evidence="1" id="KW-0479">Metal-binding</keyword>
<evidence type="ECO:0000256" key="1">
    <source>
        <dbReference type="ARBA" id="ARBA00022723"/>
    </source>
</evidence>
<evidence type="ECO:0000313" key="7">
    <source>
        <dbReference type="Proteomes" id="UP000034471"/>
    </source>
</evidence>
<dbReference type="PANTHER" id="PTHR42988:SF2">
    <property type="entry name" value="CYCLIC NUCLEOTIDE PHOSPHODIESTERASE CBUA0032-RELATED"/>
    <property type="match status" value="1"/>
</dbReference>
<evidence type="ECO:0000313" key="6">
    <source>
        <dbReference type="EMBL" id="KKQ36284.1"/>
    </source>
</evidence>
<dbReference type="InterPro" id="IPR029052">
    <property type="entry name" value="Metallo-depent_PP-like"/>
</dbReference>
<protein>
    <submittedName>
        <fullName evidence="6">3',5'-cyclic adenosine monophosphate phosphodiesterase CpdA</fullName>
    </submittedName>
</protein>
<evidence type="ECO:0000256" key="4">
    <source>
        <dbReference type="ARBA" id="ARBA00025742"/>
    </source>
</evidence>
<proteinExistence type="inferred from homology"/>
<dbReference type="PATRIC" id="fig|1618481.3.peg.1077"/>
<accession>A0A0G0JHM1</accession>
<keyword evidence="2" id="KW-0378">Hydrolase</keyword>